<protein>
    <submittedName>
        <fullName evidence="1">Uncharacterized protein</fullName>
    </submittedName>
</protein>
<keyword evidence="2" id="KW-1185">Reference proteome</keyword>
<dbReference type="Proteomes" id="UP000729402">
    <property type="component" value="Unassembled WGS sequence"/>
</dbReference>
<gene>
    <name evidence="1" type="ORF">GUJ93_ZPchr0006g43134</name>
</gene>
<dbReference type="EMBL" id="JAAALK010000283">
    <property type="protein sequence ID" value="KAG8071224.1"/>
    <property type="molecule type" value="Genomic_DNA"/>
</dbReference>
<proteinExistence type="predicted"/>
<sequence length="124" mass="13788">MQNQWMPFRLFCEMESLLIFGSRLVRGGWAASRRRVGGQRAAATRRVAVQRPVGVEDSALSASAGQRLALAKWAVGDERLVAAGGLGFLRWRLLCVWVEWVLHFCLWSSDSGRGHVGHSPCVRP</sequence>
<dbReference type="AlphaFoldDB" id="A0A8J5W2S1"/>
<reference evidence="1" key="1">
    <citation type="journal article" date="2021" name="bioRxiv">
        <title>Whole Genome Assembly and Annotation of Northern Wild Rice, Zizania palustris L., Supports a Whole Genome Duplication in the Zizania Genus.</title>
        <authorList>
            <person name="Haas M."/>
            <person name="Kono T."/>
            <person name="Macchietto M."/>
            <person name="Millas R."/>
            <person name="McGilp L."/>
            <person name="Shao M."/>
            <person name="Duquette J."/>
            <person name="Hirsch C.N."/>
            <person name="Kimball J."/>
        </authorList>
    </citation>
    <scope>NUCLEOTIDE SEQUENCE</scope>
    <source>
        <tissue evidence="1">Fresh leaf tissue</tissue>
    </source>
</reference>
<reference evidence="1" key="2">
    <citation type="submission" date="2021-02" db="EMBL/GenBank/DDBJ databases">
        <authorList>
            <person name="Kimball J.A."/>
            <person name="Haas M.W."/>
            <person name="Macchietto M."/>
            <person name="Kono T."/>
            <person name="Duquette J."/>
            <person name="Shao M."/>
        </authorList>
    </citation>
    <scope>NUCLEOTIDE SEQUENCE</scope>
    <source>
        <tissue evidence="1">Fresh leaf tissue</tissue>
    </source>
</reference>
<organism evidence="1 2">
    <name type="scientific">Zizania palustris</name>
    <name type="common">Northern wild rice</name>
    <dbReference type="NCBI Taxonomy" id="103762"/>
    <lineage>
        <taxon>Eukaryota</taxon>
        <taxon>Viridiplantae</taxon>
        <taxon>Streptophyta</taxon>
        <taxon>Embryophyta</taxon>
        <taxon>Tracheophyta</taxon>
        <taxon>Spermatophyta</taxon>
        <taxon>Magnoliopsida</taxon>
        <taxon>Liliopsida</taxon>
        <taxon>Poales</taxon>
        <taxon>Poaceae</taxon>
        <taxon>BOP clade</taxon>
        <taxon>Oryzoideae</taxon>
        <taxon>Oryzeae</taxon>
        <taxon>Zizaniinae</taxon>
        <taxon>Zizania</taxon>
    </lineage>
</organism>
<name>A0A8J5W2S1_ZIZPA</name>
<comment type="caution">
    <text evidence="1">The sequence shown here is derived from an EMBL/GenBank/DDBJ whole genome shotgun (WGS) entry which is preliminary data.</text>
</comment>
<accession>A0A8J5W2S1</accession>
<evidence type="ECO:0000313" key="2">
    <source>
        <dbReference type="Proteomes" id="UP000729402"/>
    </source>
</evidence>
<evidence type="ECO:0000313" key="1">
    <source>
        <dbReference type="EMBL" id="KAG8071224.1"/>
    </source>
</evidence>